<gene>
    <name evidence="13" type="primary">queA</name>
    <name evidence="14" type="ORF">BXY53_1929</name>
</gene>
<dbReference type="NCBIfam" id="TIGR00113">
    <property type="entry name" value="queA"/>
    <property type="match status" value="1"/>
</dbReference>
<evidence type="ECO:0000256" key="3">
    <source>
        <dbReference type="ARBA" id="ARBA00011245"/>
    </source>
</evidence>
<keyword evidence="14" id="KW-0413">Isomerase</keyword>
<dbReference type="PANTHER" id="PTHR30307:SF0">
    <property type="entry name" value="S-ADENOSYLMETHIONINE:TRNA RIBOSYLTRANSFERASE-ISOMERASE"/>
    <property type="match status" value="1"/>
</dbReference>
<dbReference type="GO" id="GO:0005737">
    <property type="term" value="C:cytoplasm"/>
    <property type="evidence" value="ECO:0007669"/>
    <property type="project" value="UniProtKB-SubCell"/>
</dbReference>
<dbReference type="Pfam" id="PF02547">
    <property type="entry name" value="Queuosine_synth"/>
    <property type="match status" value="1"/>
</dbReference>
<dbReference type="Proteomes" id="UP000266273">
    <property type="component" value="Unassembled WGS sequence"/>
</dbReference>
<evidence type="ECO:0000313" key="14">
    <source>
        <dbReference type="EMBL" id="RIA56817.1"/>
    </source>
</evidence>
<keyword evidence="7 13" id="KW-0671">Queuosine biosynthesis</keyword>
<dbReference type="PANTHER" id="PTHR30307">
    <property type="entry name" value="S-ADENOSYLMETHIONINE:TRNA RIBOSYLTRANSFERASE-ISOMERASE"/>
    <property type="match status" value="1"/>
</dbReference>
<dbReference type="InterPro" id="IPR003699">
    <property type="entry name" value="QueA"/>
</dbReference>
<evidence type="ECO:0000256" key="9">
    <source>
        <dbReference type="ARBA" id="ARBA00061210"/>
    </source>
</evidence>
<comment type="catalytic activity">
    <reaction evidence="8 13">
        <text>7-aminomethyl-7-carbaguanosine(34) in tRNA + S-adenosyl-L-methionine = epoxyqueuosine(34) in tRNA + adenine + L-methionine + 2 H(+)</text>
        <dbReference type="Rhea" id="RHEA:32155"/>
        <dbReference type="Rhea" id="RHEA-COMP:10342"/>
        <dbReference type="Rhea" id="RHEA-COMP:18582"/>
        <dbReference type="ChEBI" id="CHEBI:15378"/>
        <dbReference type="ChEBI" id="CHEBI:16708"/>
        <dbReference type="ChEBI" id="CHEBI:57844"/>
        <dbReference type="ChEBI" id="CHEBI:59789"/>
        <dbReference type="ChEBI" id="CHEBI:82833"/>
        <dbReference type="ChEBI" id="CHEBI:194443"/>
        <dbReference type="EC" id="2.4.99.17"/>
    </reaction>
</comment>
<keyword evidence="15" id="KW-1185">Reference proteome</keyword>
<dbReference type="GO" id="GO:0051075">
    <property type="term" value="F:S-adenosylmethionine:tRNA ribosyltransferase-isomerase activity"/>
    <property type="evidence" value="ECO:0007669"/>
    <property type="project" value="UniProtKB-EC"/>
</dbReference>
<evidence type="ECO:0000256" key="2">
    <source>
        <dbReference type="ARBA" id="ARBA00004691"/>
    </source>
</evidence>
<name>A0A397QBE7_9HYPH</name>
<keyword evidence="4 13" id="KW-0963">Cytoplasm</keyword>
<evidence type="ECO:0000256" key="10">
    <source>
        <dbReference type="ARBA" id="ARBA00066503"/>
    </source>
</evidence>
<evidence type="ECO:0000256" key="12">
    <source>
        <dbReference type="ARBA" id="ARBA00076160"/>
    </source>
</evidence>
<comment type="caution">
    <text evidence="14">The sequence shown here is derived from an EMBL/GenBank/DDBJ whole genome shotgun (WGS) entry which is preliminary data.</text>
</comment>
<accession>A0A397QBE7</accession>
<evidence type="ECO:0000313" key="15">
    <source>
        <dbReference type="Proteomes" id="UP000266273"/>
    </source>
</evidence>
<dbReference type="HAMAP" id="MF_00113">
    <property type="entry name" value="QueA"/>
    <property type="match status" value="1"/>
</dbReference>
<evidence type="ECO:0000256" key="13">
    <source>
        <dbReference type="HAMAP-Rule" id="MF_00113"/>
    </source>
</evidence>
<proteinExistence type="inferred from homology"/>
<comment type="similarity">
    <text evidence="9 13">Belongs to the QueA family.</text>
</comment>
<reference evidence="14 15" key="1">
    <citation type="submission" date="2018-08" db="EMBL/GenBank/DDBJ databases">
        <title>Genomic Encyclopedia of Archaeal and Bacterial Type Strains, Phase II (KMG-II): from individual species to whole genera.</title>
        <authorList>
            <person name="Goeker M."/>
        </authorList>
    </citation>
    <scope>NUCLEOTIDE SEQUENCE [LARGE SCALE GENOMIC DNA]</scope>
    <source>
        <strain evidence="14 15">DSM 5002</strain>
    </source>
</reference>
<protein>
    <recommendedName>
        <fullName evidence="11 13">S-adenosylmethionine:tRNA ribosyltransferase-isomerase</fullName>
        <ecNumber evidence="10 13">2.4.99.17</ecNumber>
    </recommendedName>
    <alternativeName>
        <fullName evidence="12 13">Queuosine biosynthesis protein QueA</fullName>
    </alternativeName>
</protein>
<dbReference type="AlphaFoldDB" id="A0A397QBE7"/>
<dbReference type="UniPathway" id="UPA00392"/>
<comment type="pathway">
    <text evidence="2 13">tRNA modification; tRNA-queuosine biosynthesis.</text>
</comment>
<dbReference type="Gene3D" id="3.40.1780.10">
    <property type="entry name" value="QueA-like"/>
    <property type="match status" value="1"/>
</dbReference>
<evidence type="ECO:0000256" key="4">
    <source>
        <dbReference type="ARBA" id="ARBA00022490"/>
    </source>
</evidence>
<dbReference type="FunFam" id="3.40.1780.10:FF:000001">
    <property type="entry name" value="S-adenosylmethionine:tRNA ribosyltransferase-isomerase"/>
    <property type="match status" value="1"/>
</dbReference>
<evidence type="ECO:0000256" key="1">
    <source>
        <dbReference type="ARBA" id="ARBA00004496"/>
    </source>
</evidence>
<dbReference type="Gene3D" id="2.40.10.240">
    <property type="entry name" value="QueA-like"/>
    <property type="match status" value="1"/>
</dbReference>
<dbReference type="SUPFAM" id="SSF111337">
    <property type="entry name" value="QueA-like"/>
    <property type="match status" value="1"/>
</dbReference>
<evidence type="ECO:0000256" key="6">
    <source>
        <dbReference type="ARBA" id="ARBA00022691"/>
    </source>
</evidence>
<dbReference type="InterPro" id="IPR042118">
    <property type="entry name" value="QueA_dom1"/>
</dbReference>
<keyword evidence="6 13" id="KW-0949">S-adenosyl-L-methionine</keyword>
<keyword evidence="5 13" id="KW-0808">Transferase</keyword>
<sequence>MSGPDKTSGGLRLDDFDYNLPEDRIALRPASPRDSARLLVVRPGAALELEDRIVRDLPDILAPGDTLVFNDTRVIPAQLNAKRVGRGETEPEIGITLHKRESGNRWRAFAKPGRKLAEGDRLAISGLERKALYARVEEKSGGEVLLAFEAESQALDALIDAAGVMPLPPYIASRRPPDERDREDYQTMFAAREGAVAAPTAGLHFTPELMDRLHARGIGWETVTLHVGAGTFLPVKVEDIANHRMHAEWGEISAETADKLNETRARRGRIVCVGTTCLRILETAVTRDRKIRPFSGETDIFITPGHTFRAIDVLMTNFHLPRSTLVMLVAAFSGLERIMRAYEHAVESGYRFYSYGDACLLWPDPAALP</sequence>
<dbReference type="EC" id="2.4.99.17" evidence="10 13"/>
<dbReference type="GO" id="GO:0008616">
    <property type="term" value="P:tRNA queuosine(34) biosynthetic process"/>
    <property type="evidence" value="ECO:0007669"/>
    <property type="project" value="UniProtKB-UniRule"/>
</dbReference>
<evidence type="ECO:0000256" key="11">
    <source>
        <dbReference type="ARBA" id="ARBA00069325"/>
    </source>
</evidence>
<evidence type="ECO:0000256" key="5">
    <source>
        <dbReference type="ARBA" id="ARBA00022679"/>
    </source>
</evidence>
<dbReference type="InterPro" id="IPR042119">
    <property type="entry name" value="QueA_dom2"/>
</dbReference>
<dbReference type="InterPro" id="IPR036100">
    <property type="entry name" value="QueA_sf"/>
</dbReference>
<comment type="function">
    <text evidence="13">Transfers and isomerizes the ribose moiety from AdoMet to the 7-aminomethyl group of 7-deazaguanine (preQ1-tRNA) to give epoxyqueuosine (oQ-tRNA).</text>
</comment>
<evidence type="ECO:0000256" key="7">
    <source>
        <dbReference type="ARBA" id="ARBA00022785"/>
    </source>
</evidence>
<comment type="subcellular location">
    <subcellularLocation>
        <location evidence="1 13">Cytoplasm</location>
    </subcellularLocation>
</comment>
<comment type="subunit">
    <text evidence="3 13">Monomer.</text>
</comment>
<dbReference type="EMBL" id="QXDF01000001">
    <property type="protein sequence ID" value="RIA56817.1"/>
    <property type="molecule type" value="Genomic_DNA"/>
</dbReference>
<dbReference type="NCBIfam" id="NF001140">
    <property type="entry name" value="PRK00147.1"/>
    <property type="match status" value="1"/>
</dbReference>
<organism evidence="14 15">
    <name type="scientific">Dichotomicrobium thermohalophilum</name>
    <dbReference type="NCBI Taxonomy" id="933063"/>
    <lineage>
        <taxon>Bacteria</taxon>
        <taxon>Pseudomonadati</taxon>
        <taxon>Pseudomonadota</taxon>
        <taxon>Alphaproteobacteria</taxon>
        <taxon>Hyphomicrobiales</taxon>
        <taxon>Hyphomicrobiaceae</taxon>
        <taxon>Dichotomicrobium</taxon>
    </lineage>
</organism>
<evidence type="ECO:0000256" key="8">
    <source>
        <dbReference type="ARBA" id="ARBA00052751"/>
    </source>
</evidence>